<dbReference type="EMBL" id="WBWS01000005">
    <property type="protein sequence ID" value="KAB2772382.1"/>
    <property type="molecule type" value="Genomic_DNA"/>
</dbReference>
<evidence type="ECO:0000256" key="2">
    <source>
        <dbReference type="ARBA" id="ARBA00049661"/>
    </source>
</evidence>
<dbReference type="Gene3D" id="2.40.110.10">
    <property type="entry name" value="Butyryl-CoA Dehydrogenase, subunit A, domain 2"/>
    <property type="match status" value="1"/>
</dbReference>
<gene>
    <name evidence="5" type="ORF">F9L04_06560</name>
</gene>
<dbReference type="InterPro" id="IPR046373">
    <property type="entry name" value="Acyl-CoA_Oxase/DH_mid-dom_sf"/>
</dbReference>
<dbReference type="InterPro" id="IPR050741">
    <property type="entry name" value="Acyl-CoA_dehydrogenase"/>
</dbReference>
<comment type="caution">
    <text evidence="5">The sequence shown here is derived from an EMBL/GenBank/DDBJ whole genome shotgun (WGS) entry which is preliminary data.</text>
</comment>
<dbReference type="Pfam" id="PF08028">
    <property type="entry name" value="Acyl-CoA_dh_2"/>
    <property type="match status" value="1"/>
</dbReference>
<feature type="domain" description="Acyl-CoA dehydrogenase/oxidase N-terminal" evidence="3">
    <location>
        <begin position="32"/>
        <end position="103"/>
    </location>
</feature>
<evidence type="ECO:0000313" key="5">
    <source>
        <dbReference type="EMBL" id="KAB2772382.1"/>
    </source>
</evidence>
<dbReference type="InterPro" id="IPR036250">
    <property type="entry name" value="AcylCo_DH-like_C"/>
</dbReference>
<dbReference type="GO" id="GO:0050660">
    <property type="term" value="F:flavin adenine dinucleotide binding"/>
    <property type="evidence" value="ECO:0007669"/>
    <property type="project" value="InterPro"/>
</dbReference>
<dbReference type="GO" id="GO:0033539">
    <property type="term" value="P:fatty acid beta-oxidation using acyl-CoA dehydrogenase"/>
    <property type="evidence" value="ECO:0007669"/>
    <property type="project" value="TreeGrafter"/>
</dbReference>
<dbReference type="SUPFAM" id="SSF47203">
    <property type="entry name" value="Acyl-CoA dehydrogenase C-terminal domain-like"/>
    <property type="match status" value="1"/>
</dbReference>
<evidence type="ECO:0000259" key="4">
    <source>
        <dbReference type="Pfam" id="PF08028"/>
    </source>
</evidence>
<reference evidence="5 6" key="1">
    <citation type="submission" date="2019-09" db="EMBL/GenBank/DDBJ databases">
        <title>Taxonomic organization of the family Brucellaceae based on a phylogenomic approach.</title>
        <authorList>
            <person name="Leclercq S."/>
            <person name="Cloeckaert A."/>
            <person name="Zygmunt M.S."/>
        </authorList>
    </citation>
    <scope>NUCLEOTIDE SEQUENCE [LARGE SCALE GENOMIC DNA]</scope>
    <source>
        <strain evidence="5 6">LMG 3313</strain>
    </source>
</reference>
<dbReference type="GO" id="GO:0005737">
    <property type="term" value="C:cytoplasm"/>
    <property type="evidence" value="ECO:0007669"/>
    <property type="project" value="TreeGrafter"/>
</dbReference>
<proteinExistence type="inferred from homology"/>
<dbReference type="GO" id="GO:0003995">
    <property type="term" value="F:acyl-CoA dehydrogenase activity"/>
    <property type="evidence" value="ECO:0007669"/>
    <property type="project" value="TreeGrafter"/>
</dbReference>
<protein>
    <submittedName>
        <fullName evidence="5">Acyl-CoA dehydrogenase</fullName>
    </submittedName>
</protein>
<sequence>MDTSVHRTHTADNYSAVLQGFNDRLQAILPLIEEKAEEAETLGRMHDDVVDAMRKGGFYTMLFPKEVGGAELRPIDAMKIMSALSYAHASSGWCTMVNNMEGTTMAIYLDDEGIANVFKDGVDITIAGNGVPRGFARKVDGGYMIRGNWAYGSSIFHAEWIHSGCFLLDPKDPSGKALLKDETGAPQIIVAHHPRSTIQLLGNWDVLGLRATGSFDYTLATDEDLFVPDSMTYSFTQSAPKRGQTQGHLGLAGYSALTHTSWAIGVGRRILDELAKVIRQRQDPFGKSADSASLRFQFANAEARYRAARALAMETWEDVSQTTASGGVPSLDQMTMVKLSLRYMHDIVSDVATFAHRAARGASLHNTAMQRFYRDIHSGTQHILLADQIVEECGKGLLGLSGANARWTVFGISEN</sequence>
<dbReference type="Gene3D" id="1.20.140.10">
    <property type="entry name" value="Butyryl-CoA Dehydrogenase, subunit A, domain 3"/>
    <property type="match status" value="1"/>
</dbReference>
<dbReference type="PANTHER" id="PTHR48083:SF2">
    <property type="entry name" value="MEDIUM-CHAIN SPECIFIC ACYL-COA DEHYDROGENASE, MITOCHONDRIAL"/>
    <property type="match status" value="1"/>
</dbReference>
<dbReference type="PANTHER" id="PTHR48083">
    <property type="entry name" value="MEDIUM-CHAIN SPECIFIC ACYL-COA DEHYDROGENASE, MITOCHONDRIAL-RELATED"/>
    <property type="match status" value="1"/>
</dbReference>
<feature type="domain" description="Acyl-CoA dehydrogenase C-terminal" evidence="4">
    <location>
        <begin position="257"/>
        <end position="385"/>
    </location>
</feature>
<dbReference type="SUPFAM" id="SSF56645">
    <property type="entry name" value="Acyl-CoA dehydrogenase NM domain-like"/>
    <property type="match status" value="1"/>
</dbReference>
<dbReference type="InterPro" id="IPR037069">
    <property type="entry name" value="AcylCoA_DH/ox_N_sf"/>
</dbReference>
<accession>A0A011TL60</accession>
<organism evidence="5 6">
    <name type="scientific">Brucella anthropi</name>
    <name type="common">Ochrobactrum anthropi</name>
    <dbReference type="NCBI Taxonomy" id="529"/>
    <lineage>
        <taxon>Bacteria</taxon>
        <taxon>Pseudomonadati</taxon>
        <taxon>Pseudomonadota</taxon>
        <taxon>Alphaproteobacteria</taxon>
        <taxon>Hyphomicrobiales</taxon>
        <taxon>Brucellaceae</taxon>
        <taxon>Brucella/Ochrobactrum group</taxon>
        <taxon>Brucella</taxon>
    </lineage>
</organism>
<evidence type="ECO:0000313" key="6">
    <source>
        <dbReference type="Proteomes" id="UP000481876"/>
    </source>
</evidence>
<dbReference type="Pfam" id="PF02771">
    <property type="entry name" value="Acyl-CoA_dh_N"/>
    <property type="match status" value="1"/>
</dbReference>
<dbReference type="InterPro" id="IPR009100">
    <property type="entry name" value="AcylCoA_DH/oxidase_NM_dom_sf"/>
</dbReference>
<dbReference type="InterPro" id="IPR013107">
    <property type="entry name" value="Acyl-CoA_DH_C"/>
</dbReference>
<evidence type="ECO:0000256" key="1">
    <source>
        <dbReference type="ARBA" id="ARBA00023002"/>
    </source>
</evidence>
<dbReference type="Proteomes" id="UP000481876">
    <property type="component" value="Unassembled WGS sequence"/>
</dbReference>
<evidence type="ECO:0000259" key="3">
    <source>
        <dbReference type="Pfam" id="PF02771"/>
    </source>
</evidence>
<dbReference type="Gene3D" id="1.10.540.10">
    <property type="entry name" value="Acyl-CoA dehydrogenase/oxidase, N-terminal domain"/>
    <property type="match status" value="1"/>
</dbReference>
<name>A0A011TL60_BRUAN</name>
<comment type="similarity">
    <text evidence="2">Belongs to the HpaH/HsaA monooxygenase family.</text>
</comment>
<dbReference type="InterPro" id="IPR013786">
    <property type="entry name" value="AcylCoA_DH/ox_N"/>
</dbReference>
<keyword evidence="1" id="KW-0560">Oxidoreductase</keyword>
<dbReference type="AlphaFoldDB" id="A0A011TL60"/>
<dbReference type="PIRSF" id="PIRSF016578">
    <property type="entry name" value="HsaA"/>
    <property type="match status" value="1"/>
</dbReference>